<sequence length="200" mass="21268">MHLTTTSPEIYGPGSFMENGQAAVPDGVLRISNVLAKATPGFDSDPSICDKITFEGGADPIIPGPIKAPAVAAALHAMCGVIANEILDERDGEQPDRRVVINTDHAAFWLGTVGLVKWNGVDLSDIWKAGKLGEVFKTDFEQGAFGTPLRMRATANYPTKTPGIWYQLHGSLRAVPVLRAIGINPASPFVRLPSAPDALP</sequence>
<dbReference type="InterPro" id="IPR023606">
    <property type="entry name" value="CoA-Trfase_III_dom_1_sf"/>
</dbReference>
<organism evidence="1 2">
    <name type="scientific">Penicillium chrysogenum</name>
    <name type="common">Penicillium notatum</name>
    <dbReference type="NCBI Taxonomy" id="5076"/>
    <lineage>
        <taxon>Eukaryota</taxon>
        <taxon>Fungi</taxon>
        <taxon>Dikarya</taxon>
        <taxon>Ascomycota</taxon>
        <taxon>Pezizomycotina</taxon>
        <taxon>Eurotiomycetes</taxon>
        <taxon>Eurotiomycetidae</taxon>
        <taxon>Eurotiales</taxon>
        <taxon>Aspergillaceae</taxon>
        <taxon>Penicillium</taxon>
        <taxon>Penicillium chrysogenum species complex</taxon>
    </lineage>
</organism>
<comment type="caution">
    <text evidence="1">The sequence shown here is derived from an EMBL/GenBank/DDBJ whole genome shotgun (WGS) entry which is preliminary data.</text>
</comment>
<dbReference type="PANTHER" id="PTHR48229:SF1">
    <property type="entry name" value="ALPHA METHYLACYL-COA RACEMASE-RELATED"/>
    <property type="match status" value="1"/>
</dbReference>
<dbReference type="Proteomes" id="UP001220256">
    <property type="component" value="Unassembled WGS sequence"/>
</dbReference>
<dbReference type="SUPFAM" id="SSF89796">
    <property type="entry name" value="CoA-transferase family III (CaiB/BaiF)"/>
    <property type="match status" value="1"/>
</dbReference>
<dbReference type="InterPro" id="IPR052985">
    <property type="entry name" value="CoA-trans_III_biosynth/detox"/>
</dbReference>
<evidence type="ECO:0000313" key="1">
    <source>
        <dbReference type="EMBL" id="KAJ5275475.1"/>
    </source>
</evidence>
<dbReference type="PANTHER" id="PTHR48229">
    <property type="entry name" value="CAIB/BAIF FAMILY ENZYME (AFU_ORTHOLOGUE AFUA_1G05360)-RELATED"/>
    <property type="match status" value="1"/>
</dbReference>
<evidence type="ECO:0000313" key="2">
    <source>
        <dbReference type="Proteomes" id="UP001220256"/>
    </source>
</evidence>
<proteinExistence type="predicted"/>
<name>A0ABQ8WUR0_PENCH</name>
<dbReference type="EMBL" id="JAPVEB010000002">
    <property type="protein sequence ID" value="KAJ5275475.1"/>
    <property type="molecule type" value="Genomic_DNA"/>
</dbReference>
<accession>A0ABQ8WUR0</accession>
<protein>
    <submittedName>
        <fullName evidence="1">Uncharacterized protein</fullName>
    </submittedName>
</protein>
<keyword evidence="2" id="KW-1185">Reference proteome</keyword>
<reference evidence="1 2" key="1">
    <citation type="journal article" date="2023" name="IMA Fungus">
        <title>Comparative genomic study of the Penicillium genus elucidates a diverse pangenome and 15 lateral gene transfer events.</title>
        <authorList>
            <person name="Petersen C."/>
            <person name="Sorensen T."/>
            <person name="Nielsen M.R."/>
            <person name="Sondergaard T.E."/>
            <person name="Sorensen J.L."/>
            <person name="Fitzpatrick D.A."/>
            <person name="Frisvad J.C."/>
            <person name="Nielsen K.L."/>
        </authorList>
    </citation>
    <scope>NUCLEOTIDE SEQUENCE [LARGE SCALE GENOMIC DNA]</scope>
    <source>
        <strain evidence="1 2">IBT 3361</strain>
    </source>
</reference>
<gene>
    <name evidence="1" type="ORF">N7505_004020</name>
</gene>